<dbReference type="GO" id="GO:1990961">
    <property type="term" value="P:xenobiotic detoxification by transmembrane export across the plasma membrane"/>
    <property type="evidence" value="ECO:0007669"/>
    <property type="project" value="InterPro"/>
</dbReference>
<dbReference type="GO" id="GO:0019898">
    <property type="term" value="C:extrinsic component of membrane"/>
    <property type="evidence" value="ECO:0007669"/>
    <property type="project" value="InterPro"/>
</dbReference>
<protein>
    <submittedName>
        <fullName evidence="4">HlyD family efflux transporter periplasmic adaptor subunit</fullName>
    </submittedName>
</protein>
<name>A0A7Y3W673_9PROT</name>
<reference evidence="4 5" key="1">
    <citation type="submission" date="2020-05" db="EMBL/GenBank/DDBJ databases">
        <title>Parvularcula mediterraneae sp. nov., isolated from polypropylene straw from shallow seawater of the seashore of Laganas in Zakynthos island, Greece.</title>
        <authorList>
            <person name="Szabo I."/>
            <person name="Al-Omari J."/>
            <person name="Rado J."/>
            <person name="Szerdahelyi G.S."/>
        </authorList>
    </citation>
    <scope>NUCLEOTIDE SEQUENCE [LARGE SCALE GENOMIC DNA]</scope>
    <source>
        <strain evidence="4 5">ZS-1/3</strain>
    </source>
</reference>
<dbReference type="SUPFAM" id="SSF111369">
    <property type="entry name" value="HlyD-like secretion proteins"/>
    <property type="match status" value="1"/>
</dbReference>
<keyword evidence="5" id="KW-1185">Reference proteome</keyword>
<dbReference type="GO" id="GO:1990195">
    <property type="term" value="C:macrolide transmembrane transporter complex"/>
    <property type="evidence" value="ECO:0007669"/>
    <property type="project" value="InterPro"/>
</dbReference>
<dbReference type="AlphaFoldDB" id="A0A7Y3W673"/>
<dbReference type="EMBL" id="JABFCX010000003">
    <property type="protein sequence ID" value="NNU17555.1"/>
    <property type="molecule type" value="Genomic_DNA"/>
</dbReference>
<organism evidence="4 5">
    <name type="scientific">Parvularcula mediterranea</name>
    <dbReference type="NCBI Taxonomy" id="2732508"/>
    <lineage>
        <taxon>Bacteria</taxon>
        <taxon>Pseudomonadati</taxon>
        <taxon>Pseudomonadota</taxon>
        <taxon>Alphaproteobacteria</taxon>
        <taxon>Parvularculales</taxon>
        <taxon>Parvularculaceae</taxon>
        <taxon>Parvularcula</taxon>
    </lineage>
</organism>
<dbReference type="Pfam" id="PF25876">
    <property type="entry name" value="HH_MFP_RND"/>
    <property type="match status" value="1"/>
</dbReference>
<dbReference type="InterPro" id="IPR058624">
    <property type="entry name" value="MdtA-like_HH"/>
</dbReference>
<dbReference type="Proteomes" id="UP000536835">
    <property type="component" value="Unassembled WGS sequence"/>
</dbReference>
<dbReference type="PANTHER" id="PTHR32347">
    <property type="entry name" value="EFFLUX SYSTEM COMPONENT YKNX-RELATED"/>
    <property type="match status" value="1"/>
</dbReference>
<evidence type="ECO:0000259" key="3">
    <source>
        <dbReference type="Pfam" id="PF25876"/>
    </source>
</evidence>
<keyword evidence="2" id="KW-0175">Coiled coil</keyword>
<feature type="domain" description="Multidrug resistance protein MdtA-like alpha-helical hairpin" evidence="3">
    <location>
        <begin position="119"/>
        <end position="182"/>
    </location>
</feature>
<proteinExistence type="predicted"/>
<dbReference type="GO" id="GO:0030313">
    <property type="term" value="C:cell envelope"/>
    <property type="evidence" value="ECO:0007669"/>
    <property type="project" value="UniProtKB-SubCell"/>
</dbReference>
<gene>
    <name evidence="4" type="ORF">HK107_14585</name>
</gene>
<dbReference type="InterPro" id="IPR050465">
    <property type="entry name" value="UPF0194_transport"/>
</dbReference>
<sequence length="409" mass="44067">MNRSRLVSLAVVGAVVALFLLWAFWPRPIFVDTAIAQRGTILVTVDEEAEACVREIYEVSAPFSGRLLRVDVEPGDPVIAGETVLARMMPTNPDALDIRTEEQALAAVDAAQAALALGEADKARAEADLALARSTLERYEGLVRVDAASRADHDRAQRDVRFSAAQLRSAEAAISMRTAELRQARALLMSMEAAEEAAMTGNPHPVQSTPVIAAASGVVLQVHRESETTLQAGSPILSVGDPHNDLEVVAELLSPEAVRIEPGDPVLIERWGGDRVLNGRVRRVDPWAFTKISALGIEEQRANVLIELTDPEEGRVGLGHGYRVYVRIVADQRDDVLIVPTTSLFAHEGGDAVYVLREGRAVLTRVTKGLTNGLEAEVAGEGLEGAEVVLYPDPDLQNGDRIRPRGAPS</sequence>
<dbReference type="Gene3D" id="6.10.140.1990">
    <property type="match status" value="1"/>
</dbReference>
<evidence type="ECO:0000256" key="1">
    <source>
        <dbReference type="ARBA" id="ARBA00004196"/>
    </source>
</evidence>
<evidence type="ECO:0000313" key="4">
    <source>
        <dbReference type="EMBL" id="NNU17555.1"/>
    </source>
</evidence>
<dbReference type="InterPro" id="IPR030190">
    <property type="entry name" value="MacA_alpha-hairpin_sf"/>
</dbReference>
<comment type="caution">
    <text evidence="4">The sequence shown here is derived from an EMBL/GenBank/DDBJ whole genome shotgun (WGS) entry which is preliminary data.</text>
</comment>
<accession>A0A7Y3W673</accession>
<dbReference type="Gene3D" id="2.40.420.20">
    <property type="match status" value="1"/>
</dbReference>
<comment type="subcellular location">
    <subcellularLocation>
        <location evidence="1">Cell envelope</location>
    </subcellularLocation>
</comment>
<dbReference type="Gene3D" id="2.40.50.100">
    <property type="match status" value="1"/>
</dbReference>
<evidence type="ECO:0000313" key="5">
    <source>
        <dbReference type="Proteomes" id="UP000536835"/>
    </source>
</evidence>
<dbReference type="PANTHER" id="PTHR32347:SF29">
    <property type="entry name" value="UPF0194 MEMBRANE PROTEIN YBHG"/>
    <property type="match status" value="1"/>
</dbReference>
<dbReference type="RefSeq" id="WP_173201095.1">
    <property type="nucleotide sequence ID" value="NZ_JABFCX010000003.1"/>
</dbReference>
<evidence type="ECO:0000256" key="2">
    <source>
        <dbReference type="ARBA" id="ARBA00023054"/>
    </source>
</evidence>